<organism evidence="2 3">
    <name type="scientific">Neosynechococcus sphagnicola sy1</name>
    <dbReference type="NCBI Taxonomy" id="1497020"/>
    <lineage>
        <taxon>Bacteria</taxon>
        <taxon>Bacillati</taxon>
        <taxon>Cyanobacteriota</taxon>
        <taxon>Cyanophyceae</taxon>
        <taxon>Neosynechococcales</taxon>
        <taxon>Neosynechococcaceae</taxon>
        <taxon>Neosynechococcus</taxon>
    </lineage>
</organism>
<protein>
    <submittedName>
        <fullName evidence="2">Glutamine synthetase</fullName>
    </submittedName>
</protein>
<dbReference type="RefSeq" id="WP_036531329.1">
    <property type="nucleotide sequence ID" value="NZ_JJML01000007.1"/>
</dbReference>
<evidence type="ECO:0000313" key="3">
    <source>
        <dbReference type="Proteomes" id="UP000030170"/>
    </source>
</evidence>
<keyword evidence="3" id="KW-1185">Reference proteome</keyword>
<dbReference type="Proteomes" id="UP000030170">
    <property type="component" value="Unassembled WGS sequence"/>
</dbReference>
<name>A0A098TS77_9CYAN</name>
<reference evidence="2 3" key="1">
    <citation type="journal article" date="2014" name="Mol. Ecol.">
        <title>Evolution of Synechococcus.</title>
        <authorList>
            <person name="Dvorak P."/>
            <person name="Casamatta D."/>
            <person name="Hasler P."/>
            <person name="Poulickova A."/>
            <person name="Ondrej V."/>
            <person name="Sanges R."/>
        </authorList>
    </citation>
    <scope>NUCLEOTIDE SEQUENCE [LARGE SCALE GENOMIC DNA]</scope>
    <source>
        <strain evidence="2 3">CAUP A 1101</strain>
    </source>
</reference>
<comment type="caution">
    <text evidence="2">The sequence shown here is derived from an EMBL/GenBank/DDBJ whole genome shotgun (WGS) entry which is preliminary data.</text>
</comment>
<accession>A0A098TS77</accession>
<evidence type="ECO:0000313" key="2">
    <source>
        <dbReference type="EMBL" id="KGF73583.1"/>
    </source>
</evidence>
<sequence length="66" mass="7620">MSTEQQARALMVRHHQLVKHREQSMLSRVASEVGMPAEAAHFWNHIQGKPQSSFQQTYDRSHSTMS</sequence>
<dbReference type="EMBL" id="JJML01000007">
    <property type="protein sequence ID" value="KGF73583.1"/>
    <property type="molecule type" value="Genomic_DNA"/>
</dbReference>
<gene>
    <name evidence="2" type="ORF">DO97_19110</name>
</gene>
<evidence type="ECO:0000256" key="1">
    <source>
        <dbReference type="SAM" id="MobiDB-lite"/>
    </source>
</evidence>
<feature type="region of interest" description="Disordered" evidence="1">
    <location>
        <begin position="46"/>
        <end position="66"/>
    </location>
</feature>
<feature type="compositionally biased region" description="Polar residues" evidence="1">
    <location>
        <begin position="49"/>
        <end position="58"/>
    </location>
</feature>
<dbReference type="OrthoDB" id="515032at2"/>
<proteinExistence type="predicted"/>
<dbReference type="AlphaFoldDB" id="A0A098TS77"/>
<dbReference type="STRING" id="1497020.DO97_19110"/>